<feature type="compositionally biased region" description="Basic residues" evidence="9">
    <location>
        <begin position="242"/>
        <end position="255"/>
    </location>
</feature>
<sequence length="255" mass="27918">MTTHFDAIIVGAGQAGPPLAGRLTAAGQRVAIVERKLIGGTCVNNGCIPSKTLVASAHVAHLARRSSEYGVATGWISVDMAKVKARKDGIVLADRKGVEDWLDGMEGCTVFRGHAQFTDPHTLRVGDEELHGDRIYLNVGGRAIVPDIPGLDGVDYLTNVSILELDTLPTHLVIIGGSYIALEFARCSGGSGRRSPWWSGARGWPPGKTRTSRPPSRRSWGRRHQDRPQRRRCAGRQERQRIRTHPTRRRRPDSG</sequence>
<feature type="region of interest" description="Disordered" evidence="9">
    <location>
        <begin position="192"/>
        <end position="255"/>
    </location>
</feature>
<keyword evidence="5" id="KW-0521">NADP</keyword>
<dbReference type="SUPFAM" id="SSF51905">
    <property type="entry name" value="FAD/NAD(P)-binding domain"/>
    <property type="match status" value="1"/>
</dbReference>
<dbReference type="PANTHER" id="PTHR43014">
    <property type="entry name" value="MERCURIC REDUCTASE"/>
    <property type="match status" value="1"/>
</dbReference>
<dbReference type="InterPro" id="IPR036188">
    <property type="entry name" value="FAD/NAD-bd_sf"/>
</dbReference>
<evidence type="ECO:0000256" key="5">
    <source>
        <dbReference type="ARBA" id="ARBA00022857"/>
    </source>
</evidence>
<dbReference type="PROSITE" id="PS00076">
    <property type="entry name" value="PYRIDINE_REDOX_1"/>
    <property type="match status" value="1"/>
</dbReference>
<dbReference type="InterPro" id="IPR012999">
    <property type="entry name" value="Pyr_OxRdtase_I_AS"/>
</dbReference>
<dbReference type="GO" id="GO:0050660">
    <property type="term" value="F:flavin adenine dinucleotide binding"/>
    <property type="evidence" value="ECO:0007669"/>
    <property type="project" value="TreeGrafter"/>
</dbReference>
<name>A0A7I7Q1A8_9MYCO</name>
<feature type="compositionally biased region" description="Basic residues" evidence="9">
    <location>
        <begin position="215"/>
        <end position="234"/>
    </location>
</feature>
<evidence type="ECO:0000313" key="11">
    <source>
        <dbReference type="EMBL" id="BBY20093.1"/>
    </source>
</evidence>
<evidence type="ECO:0000256" key="2">
    <source>
        <dbReference type="ARBA" id="ARBA00007532"/>
    </source>
</evidence>
<dbReference type="Pfam" id="PF07992">
    <property type="entry name" value="Pyr_redox_2"/>
    <property type="match status" value="1"/>
</dbReference>
<dbReference type="Proteomes" id="UP000467130">
    <property type="component" value="Chromosome"/>
</dbReference>
<dbReference type="EMBL" id="AP022587">
    <property type="protein sequence ID" value="BBY20093.1"/>
    <property type="molecule type" value="Genomic_DNA"/>
</dbReference>
<dbReference type="KEGG" id="msto:MSTO_02980"/>
<dbReference type="GO" id="GO:0016668">
    <property type="term" value="F:oxidoreductase activity, acting on a sulfur group of donors, NAD(P) as acceptor"/>
    <property type="evidence" value="ECO:0007669"/>
    <property type="project" value="InterPro"/>
</dbReference>
<evidence type="ECO:0000256" key="1">
    <source>
        <dbReference type="ARBA" id="ARBA00001974"/>
    </source>
</evidence>
<evidence type="ECO:0000256" key="4">
    <source>
        <dbReference type="ARBA" id="ARBA00022827"/>
    </source>
</evidence>
<dbReference type="GO" id="GO:0003955">
    <property type="term" value="F:NAD(P)H dehydrogenase (quinone) activity"/>
    <property type="evidence" value="ECO:0007669"/>
    <property type="project" value="TreeGrafter"/>
</dbReference>
<dbReference type="PANTHER" id="PTHR43014:SF2">
    <property type="entry name" value="MERCURIC REDUCTASE"/>
    <property type="match status" value="1"/>
</dbReference>
<evidence type="ECO:0000256" key="6">
    <source>
        <dbReference type="ARBA" id="ARBA00023002"/>
    </source>
</evidence>
<keyword evidence="3" id="KW-0285">Flavoprotein</keyword>
<keyword evidence="6" id="KW-0560">Oxidoreductase</keyword>
<evidence type="ECO:0000259" key="10">
    <source>
        <dbReference type="Pfam" id="PF07992"/>
    </source>
</evidence>
<evidence type="ECO:0000256" key="7">
    <source>
        <dbReference type="ARBA" id="ARBA00023157"/>
    </source>
</evidence>
<dbReference type="PRINTS" id="PR00411">
    <property type="entry name" value="PNDRDTASEI"/>
</dbReference>
<dbReference type="InterPro" id="IPR023753">
    <property type="entry name" value="FAD/NAD-binding_dom"/>
</dbReference>
<evidence type="ECO:0000256" key="3">
    <source>
        <dbReference type="ARBA" id="ARBA00022630"/>
    </source>
</evidence>
<comment type="similarity">
    <text evidence="2">Belongs to the class-I pyridine nucleotide-disulfide oxidoreductase family.</text>
</comment>
<feature type="compositionally biased region" description="Low complexity" evidence="9">
    <location>
        <begin position="193"/>
        <end position="214"/>
    </location>
</feature>
<evidence type="ECO:0000256" key="9">
    <source>
        <dbReference type="SAM" id="MobiDB-lite"/>
    </source>
</evidence>
<dbReference type="AlphaFoldDB" id="A0A7I7Q1A8"/>
<evidence type="ECO:0000256" key="8">
    <source>
        <dbReference type="ARBA" id="ARBA00023284"/>
    </source>
</evidence>
<protein>
    <recommendedName>
        <fullName evidence="10">FAD/NAD(P)-binding domain-containing protein</fullName>
    </recommendedName>
</protein>
<proteinExistence type="inferred from homology"/>
<feature type="domain" description="FAD/NAD(P)-binding" evidence="10">
    <location>
        <begin position="6"/>
        <end position="186"/>
    </location>
</feature>
<keyword evidence="8" id="KW-0676">Redox-active center</keyword>
<keyword evidence="7" id="KW-1015">Disulfide bond</keyword>
<evidence type="ECO:0000313" key="12">
    <source>
        <dbReference type="Proteomes" id="UP000467130"/>
    </source>
</evidence>
<gene>
    <name evidence="11" type="ORF">MSTO_02980</name>
</gene>
<accession>A0A7I7Q1A8</accession>
<reference evidence="11 12" key="1">
    <citation type="journal article" date="2019" name="Emerg. Microbes Infect.">
        <title>Comprehensive subspecies identification of 175 nontuberculous mycobacteria species based on 7547 genomic profiles.</title>
        <authorList>
            <person name="Matsumoto Y."/>
            <person name="Kinjo T."/>
            <person name="Motooka D."/>
            <person name="Nabeya D."/>
            <person name="Jung N."/>
            <person name="Uechi K."/>
            <person name="Horii T."/>
            <person name="Iida T."/>
            <person name="Fujita J."/>
            <person name="Nakamura S."/>
        </authorList>
    </citation>
    <scope>NUCLEOTIDE SEQUENCE [LARGE SCALE GENOMIC DNA]</scope>
    <source>
        <strain evidence="11 12">JCM 17783</strain>
    </source>
</reference>
<comment type="cofactor">
    <cofactor evidence="1">
        <name>FAD</name>
        <dbReference type="ChEBI" id="CHEBI:57692"/>
    </cofactor>
</comment>
<organism evidence="11 12">
    <name type="scientific">Mycobacterium stomatepiae</name>
    <dbReference type="NCBI Taxonomy" id="470076"/>
    <lineage>
        <taxon>Bacteria</taxon>
        <taxon>Bacillati</taxon>
        <taxon>Actinomycetota</taxon>
        <taxon>Actinomycetes</taxon>
        <taxon>Mycobacteriales</taxon>
        <taxon>Mycobacteriaceae</taxon>
        <taxon>Mycobacterium</taxon>
        <taxon>Mycobacterium simiae complex</taxon>
    </lineage>
</organism>
<keyword evidence="4" id="KW-0274">FAD</keyword>
<dbReference type="Gene3D" id="3.50.50.60">
    <property type="entry name" value="FAD/NAD(P)-binding domain"/>
    <property type="match status" value="2"/>
</dbReference>
<keyword evidence="12" id="KW-1185">Reference proteome</keyword>